<dbReference type="EMBL" id="NRDI02000034">
    <property type="protein sequence ID" value="KAI1507725.1"/>
    <property type="molecule type" value="Genomic_DNA"/>
</dbReference>
<accession>A0A922N2B8</accession>
<dbReference type="PROSITE" id="PS50088">
    <property type="entry name" value="ANK_REPEAT"/>
    <property type="match status" value="1"/>
</dbReference>
<dbReference type="InterPro" id="IPR036770">
    <property type="entry name" value="Ankyrin_rpt-contain_sf"/>
</dbReference>
<keyword evidence="2" id="KW-0040">ANK repeat</keyword>
<organism evidence="5 6">
    <name type="scientific">Pyrenophora tritici-repentis</name>
    <dbReference type="NCBI Taxonomy" id="45151"/>
    <lineage>
        <taxon>Eukaryota</taxon>
        <taxon>Fungi</taxon>
        <taxon>Dikarya</taxon>
        <taxon>Ascomycota</taxon>
        <taxon>Pezizomycotina</taxon>
        <taxon>Dothideomycetes</taxon>
        <taxon>Pleosporomycetidae</taxon>
        <taxon>Pleosporales</taxon>
        <taxon>Pleosporineae</taxon>
        <taxon>Pleosporaceae</taxon>
        <taxon>Pyrenophora</taxon>
    </lineage>
</organism>
<feature type="region of interest" description="Disordered" evidence="3">
    <location>
        <begin position="811"/>
        <end position="851"/>
    </location>
</feature>
<evidence type="ECO:0000256" key="3">
    <source>
        <dbReference type="SAM" id="MobiDB-lite"/>
    </source>
</evidence>
<proteinExistence type="predicted"/>
<evidence type="ECO:0000256" key="2">
    <source>
        <dbReference type="PROSITE-ProRule" id="PRU00023"/>
    </source>
</evidence>
<dbReference type="PANTHER" id="PTHR10039:SF17">
    <property type="entry name" value="FUNGAL STAND N-TERMINAL GOODBYE DOMAIN-CONTAINING PROTEIN-RELATED"/>
    <property type="match status" value="1"/>
</dbReference>
<dbReference type="Gene3D" id="1.25.40.20">
    <property type="entry name" value="Ankyrin repeat-containing domain"/>
    <property type="match status" value="1"/>
</dbReference>
<dbReference type="PANTHER" id="PTHR10039">
    <property type="entry name" value="AMELOGENIN"/>
    <property type="match status" value="1"/>
</dbReference>
<sequence>MTSKPASTKLFMQARKKFERECKRNSEEATVAAQRLQDKAVQKWADMKDRDTHIPDVWIRGIMLGITKFITFGDVAMQVAPQSVGLAWLGIRLTLSAIQSDFSLYGLFSTGLSDVTDIMVIMAQYEMLYNNNYDGKTETKLQASSSLTKLSDTIVDTYTAVLNFSFSVHKHLNGGTQAKIRHAVEHSFGIPKAKFQEKLDIVSKFKKEVLETSHRVFQEKSLRQSELVLSAISSIENTVSNIGDFQSTMQDLKDRTTATTKAVKEMQKELRETSTNTKAKTPWDMAVDDFKKNNEALKPLNDTSEKLGDAIDLRYPGTCQWIFEQPKYRDWQVSSKGMLCLEGQEGSGKSVVLATVVEHLDLDVEYTSKIFYLSCGLNRDDDSSRVAPTADSICNKLLHWLYAFAKQNEQQIEVLKDCNGFFENFRTKTKEEGKDISSKMGLVGTGESGPDFVDTFSSLMQRLDVGVTIALDGLERMPLKDSENLVTRLKSLRDRMYTKASFRVIVTCGLKNRVHDMMISLNVGEFNREDMAKMLSEELKSIPGLTQSEFKEATDAIRHKAGSRFAYVRDIGIPFMREPFQRPMSDRLNALPEGMKKVYSTALQVMGPNHAELLRTALMWTLLARVDPTIELVMDTYNRKYEERVTKAEAEARSLEHLTLTGAHGLELKQLRNASGPFLRINQDTTVVLTDFDHIKEFVMKTGSSELPHSSNKETLCTSCQSSLTSTRSVEFDQKYGHLHLARICLRHLNNPVFQRKAIGQSKEDRRENGIDETDGMVEHNGDMQEVAVLTENDPTTKTQNGIMADATGLGTEMKNEDKNKLEEADEHKTVGPSPERHSDTDTDTDDFNDDKDRCIEQYPDDYGDSMNFDCSTYESRYEMQYWMYHLREAQEQWNSTERAKSQGWAEIFDELDYLTSTNVSFFNLLENNANPLSVAAKHGLTSWIQHLLVKGETHNSQEEIQSALEVAASRLNNTATLKTLLENIEEPKDVERFNGAFQKCLSVDPSFDTIKLWLDYGADPSKSKRYNGFTGFHYFAWGGTDSRVLALLLDHVTEPNINVQARDGMTPLHLLMCRQEVPKDLLKTFLDHDADINRDDSHSKRPLQLASVWGELATLRILLD</sequence>
<feature type="repeat" description="ANK" evidence="2">
    <location>
        <begin position="1064"/>
        <end position="1098"/>
    </location>
</feature>
<dbReference type="SUPFAM" id="SSF52540">
    <property type="entry name" value="P-loop containing nucleoside triphosphate hydrolases"/>
    <property type="match status" value="1"/>
</dbReference>
<dbReference type="Pfam" id="PF24883">
    <property type="entry name" value="NPHP3_N"/>
    <property type="match status" value="1"/>
</dbReference>
<dbReference type="SMART" id="SM00248">
    <property type="entry name" value="ANK"/>
    <property type="match status" value="4"/>
</dbReference>
<reference evidence="6" key="1">
    <citation type="journal article" date="2022" name="Microb. Genom.">
        <title>A global pangenome for the wheat fungal pathogen Pyrenophora tritici-repentis and prediction of effector protein structural homology.</title>
        <authorList>
            <person name="Moolhuijzen P.M."/>
            <person name="See P.T."/>
            <person name="Shi G."/>
            <person name="Powell H.R."/>
            <person name="Cockram J."/>
            <person name="Jorgensen L.N."/>
            <person name="Benslimane H."/>
            <person name="Strelkov S.E."/>
            <person name="Turner J."/>
            <person name="Liu Z."/>
            <person name="Moffat C.S."/>
        </authorList>
    </citation>
    <scope>NUCLEOTIDE SEQUENCE [LARGE SCALE GENOMIC DNA]</scope>
</reference>
<dbReference type="AlphaFoldDB" id="A0A922N2B8"/>
<dbReference type="Proteomes" id="UP000249757">
    <property type="component" value="Unassembled WGS sequence"/>
</dbReference>
<evidence type="ECO:0000259" key="4">
    <source>
        <dbReference type="Pfam" id="PF24883"/>
    </source>
</evidence>
<dbReference type="InterPro" id="IPR027417">
    <property type="entry name" value="P-loop_NTPase"/>
</dbReference>
<dbReference type="InterPro" id="IPR002110">
    <property type="entry name" value="Ankyrin_rpt"/>
</dbReference>
<feature type="domain" description="Nephrocystin 3-like N-terminal" evidence="4">
    <location>
        <begin position="317"/>
        <end position="507"/>
    </location>
</feature>
<protein>
    <submittedName>
        <fullName evidence="5">Ank-2 domain containing protein</fullName>
    </submittedName>
</protein>
<dbReference type="InterPro" id="IPR056884">
    <property type="entry name" value="NPHP3-like_N"/>
</dbReference>
<feature type="compositionally biased region" description="Basic and acidic residues" evidence="3">
    <location>
        <begin position="814"/>
        <end position="841"/>
    </location>
</feature>
<name>A0A922N2B8_9PLEO</name>
<evidence type="ECO:0000256" key="1">
    <source>
        <dbReference type="ARBA" id="ARBA00022737"/>
    </source>
</evidence>
<comment type="caution">
    <text evidence="5">The sequence shown here is derived from an EMBL/GenBank/DDBJ whole genome shotgun (WGS) entry which is preliminary data.</text>
</comment>
<dbReference type="Gene3D" id="3.40.50.300">
    <property type="entry name" value="P-loop containing nucleotide triphosphate hydrolases"/>
    <property type="match status" value="1"/>
</dbReference>
<keyword evidence="1" id="KW-0677">Repeat</keyword>
<dbReference type="Pfam" id="PF12796">
    <property type="entry name" value="Ank_2"/>
    <property type="match status" value="1"/>
</dbReference>
<dbReference type="SUPFAM" id="SSF48403">
    <property type="entry name" value="Ankyrin repeat"/>
    <property type="match status" value="1"/>
</dbReference>
<evidence type="ECO:0000313" key="6">
    <source>
        <dbReference type="Proteomes" id="UP000249757"/>
    </source>
</evidence>
<keyword evidence="6" id="KW-1185">Reference proteome</keyword>
<dbReference type="PROSITE" id="PS50297">
    <property type="entry name" value="ANK_REP_REGION"/>
    <property type="match status" value="1"/>
</dbReference>
<gene>
    <name evidence="5" type="ORF">Ptr86124_013353</name>
</gene>
<evidence type="ECO:0000313" key="5">
    <source>
        <dbReference type="EMBL" id="KAI1507725.1"/>
    </source>
</evidence>